<evidence type="ECO:0000259" key="2">
    <source>
        <dbReference type="SMART" id="SM01093"/>
    </source>
</evidence>
<accession>A0ABP0TM98</accession>
<gene>
    <name evidence="3" type="ORF">CSSPTR1EN2_LOCUS4998</name>
</gene>
<keyword evidence="4" id="KW-1185">Reference proteome</keyword>
<feature type="signal peptide" evidence="1">
    <location>
        <begin position="1"/>
        <end position="16"/>
    </location>
</feature>
<evidence type="ECO:0000313" key="3">
    <source>
        <dbReference type="EMBL" id="CAK9199561.1"/>
    </source>
</evidence>
<dbReference type="SMART" id="SM01093">
    <property type="entry name" value="CP12"/>
    <property type="match status" value="1"/>
</dbReference>
<name>A0ABP0TM98_9BRYO</name>
<evidence type="ECO:0000313" key="4">
    <source>
        <dbReference type="Proteomes" id="UP001497512"/>
    </source>
</evidence>
<protein>
    <recommendedName>
        <fullName evidence="2">CP12 domain-containing protein</fullName>
    </recommendedName>
</protein>
<keyword evidence="1" id="KW-0732">Signal</keyword>
<dbReference type="EMBL" id="OZ019904">
    <property type="protein sequence ID" value="CAK9199561.1"/>
    <property type="molecule type" value="Genomic_DNA"/>
</dbReference>
<sequence>MASLAMASVSSVAVSAAVAMGSLPAASFSSVSCVRIAAPQRFGWRRSSLPPVVAMATPRGSGVEADSDIGARVAKSAEEALKTCKDDETSAPCAAAWDEYEELSAEQAHSRDRKKLSADPLEAYCAENPETDECRVYED</sequence>
<proteinExistence type="predicted"/>
<dbReference type="Proteomes" id="UP001497512">
    <property type="component" value="Chromosome 12"/>
</dbReference>
<feature type="domain" description="CP12" evidence="2">
    <location>
        <begin position="69"/>
        <end position="139"/>
    </location>
</feature>
<dbReference type="InterPro" id="IPR003823">
    <property type="entry name" value="CP12_dom"/>
</dbReference>
<feature type="chain" id="PRO_5047199985" description="CP12 domain-containing protein" evidence="1">
    <location>
        <begin position="17"/>
        <end position="139"/>
    </location>
</feature>
<dbReference type="PANTHER" id="PTHR33921:SF15">
    <property type="entry name" value="CALVIN CYCLE PROTEIN CP12-2, CHLOROPLASTIC"/>
    <property type="match status" value="1"/>
</dbReference>
<dbReference type="InterPro" id="IPR039314">
    <property type="entry name" value="CP12-like"/>
</dbReference>
<dbReference type="PANTHER" id="PTHR33921">
    <property type="entry name" value="CALVIN CYCLE PROTEIN CP12-2, CHLOROPLASTIC"/>
    <property type="match status" value="1"/>
</dbReference>
<organism evidence="3 4">
    <name type="scientific">Sphagnum troendelagicum</name>
    <dbReference type="NCBI Taxonomy" id="128251"/>
    <lineage>
        <taxon>Eukaryota</taxon>
        <taxon>Viridiplantae</taxon>
        <taxon>Streptophyta</taxon>
        <taxon>Embryophyta</taxon>
        <taxon>Bryophyta</taxon>
        <taxon>Sphagnophytina</taxon>
        <taxon>Sphagnopsida</taxon>
        <taxon>Sphagnales</taxon>
        <taxon>Sphagnaceae</taxon>
        <taxon>Sphagnum</taxon>
    </lineage>
</organism>
<evidence type="ECO:0000256" key="1">
    <source>
        <dbReference type="SAM" id="SignalP"/>
    </source>
</evidence>
<dbReference type="Pfam" id="PF02672">
    <property type="entry name" value="CP12"/>
    <property type="match status" value="1"/>
</dbReference>
<reference evidence="3" key="1">
    <citation type="submission" date="2024-02" db="EMBL/GenBank/DDBJ databases">
        <authorList>
            <consortium name="ELIXIR-Norway"/>
            <consortium name="Elixir Norway"/>
        </authorList>
    </citation>
    <scope>NUCLEOTIDE SEQUENCE</scope>
</reference>